<protein>
    <submittedName>
        <fullName evidence="2">Uncharacterized protein</fullName>
    </submittedName>
</protein>
<feature type="signal peptide" evidence="1">
    <location>
        <begin position="1"/>
        <end position="25"/>
    </location>
</feature>
<dbReference type="AlphaFoldDB" id="A0A6V7W7Y5"/>
<keyword evidence="1" id="KW-0732">Signal</keyword>
<sequence>MNFCKNKMNIKCKFMLLLMMPYRLCKMLLNNNNRYNNCKFQKSLKIVFLLC</sequence>
<gene>
    <name evidence="2" type="ORF">MENT_LOCUS35592</name>
</gene>
<comment type="caution">
    <text evidence="2">The sequence shown here is derived from an EMBL/GenBank/DDBJ whole genome shotgun (WGS) entry which is preliminary data.</text>
</comment>
<evidence type="ECO:0000313" key="3">
    <source>
        <dbReference type="Proteomes" id="UP000580250"/>
    </source>
</evidence>
<reference evidence="2 3" key="1">
    <citation type="submission" date="2020-08" db="EMBL/GenBank/DDBJ databases">
        <authorList>
            <person name="Koutsovoulos G."/>
            <person name="Danchin GJ E."/>
        </authorList>
    </citation>
    <scope>NUCLEOTIDE SEQUENCE [LARGE SCALE GENOMIC DNA]</scope>
</reference>
<name>A0A6V7W7Y5_MELEN</name>
<evidence type="ECO:0000313" key="2">
    <source>
        <dbReference type="EMBL" id="CAD2183306.1"/>
    </source>
</evidence>
<dbReference type="EMBL" id="CAJEWN010000463">
    <property type="protein sequence ID" value="CAD2183306.1"/>
    <property type="molecule type" value="Genomic_DNA"/>
</dbReference>
<dbReference type="Proteomes" id="UP000580250">
    <property type="component" value="Unassembled WGS sequence"/>
</dbReference>
<accession>A0A6V7W7Y5</accession>
<organism evidence="2 3">
    <name type="scientific">Meloidogyne enterolobii</name>
    <name type="common">Root-knot nematode worm</name>
    <name type="synonym">Meloidogyne mayaguensis</name>
    <dbReference type="NCBI Taxonomy" id="390850"/>
    <lineage>
        <taxon>Eukaryota</taxon>
        <taxon>Metazoa</taxon>
        <taxon>Ecdysozoa</taxon>
        <taxon>Nematoda</taxon>
        <taxon>Chromadorea</taxon>
        <taxon>Rhabditida</taxon>
        <taxon>Tylenchina</taxon>
        <taxon>Tylenchomorpha</taxon>
        <taxon>Tylenchoidea</taxon>
        <taxon>Meloidogynidae</taxon>
        <taxon>Meloidogyninae</taxon>
        <taxon>Meloidogyne</taxon>
    </lineage>
</organism>
<evidence type="ECO:0000256" key="1">
    <source>
        <dbReference type="SAM" id="SignalP"/>
    </source>
</evidence>
<proteinExistence type="predicted"/>
<feature type="chain" id="PRO_5028346159" evidence="1">
    <location>
        <begin position="26"/>
        <end position="51"/>
    </location>
</feature>